<organism evidence="2 3">
    <name type="scientific">Candidatus Jorgensenbacteria bacterium RIFCSPLOWO2_01_FULL_45_25b</name>
    <dbReference type="NCBI Taxonomy" id="1798471"/>
    <lineage>
        <taxon>Bacteria</taxon>
        <taxon>Candidatus Joergenseniibacteriota</taxon>
    </lineage>
</organism>
<evidence type="ECO:0000313" key="2">
    <source>
        <dbReference type="EMBL" id="OGG41699.1"/>
    </source>
</evidence>
<dbReference type="InterPro" id="IPR004518">
    <property type="entry name" value="MazG-like_dom"/>
</dbReference>
<gene>
    <name evidence="2" type="ORF">A3A21_03775</name>
</gene>
<evidence type="ECO:0000313" key="3">
    <source>
        <dbReference type="Proteomes" id="UP000176996"/>
    </source>
</evidence>
<dbReference type="STRING" id="1798471.A3A21_03775"/>
<dbReference type="Pfam" id="PF03819">
    <property type="entry name" value="MazG"/>
    <property type="match status" value="1"/>
</dbReference>
<proteinExistence type="predicted"/>
<protein>
    <recommendedName>
        <fullName evidence="1">NTP pyrophosphohydrolase MazG-like domain-containing protein</fullName>
    </recommendedName>
</protein>
<dbReference type="EMBL" id="MFKK01000010">
    <property type="protein sequence ID" value="OGG41699.1"/>
    <property type="molecule type" value="Genomic_DNA"/>
</dbReference>
<dbReference type="Proteomes" id="UP000176996">
    <property type="component" value="Unassembled WGS sequence"/>
</dbReference>
<accession>A0A1F6BXM7</accession>
<reference evidence="2 3" key="1">
    <citation type="journal article" date="2016" name="Nat. Commun.">
        <title>Thousands of microbial genomes shed light on interconnected biogeochemical processes in an aquifer system.</title>
        <authorList>
            <person name="Anantharaman K."/>
            <person name="Brown C.T."/>
            <person name="Hug L.A."/>
            <person name="Sharon I."/>
            <person name="Castelle C.J."/>
            <person name="Probst A.J."/>
            <person name="Thomas B.C."/>
            <person name="Singh A."/>
            <person name="Wilkins M.J."/>
            <person name="Karaoz U."/>
            <person name="Brodie E.L."/>
            <person name="Williams K.H."/>
            <person name="Hubbard S.S."/>
            <person name="Banfield J.F."/>
        </authorList>
    </citation>
    <scope>NUCLEOTIDE SEQUENCE [LARGE SCALE GENOMIC DNA]</scope>
</reference>
<dbReference type="Gene3D" id="1.10.287.1080">
    <property type="entry name" value="MazG-like"/>
    <property type="match status" value="1"/>
</dbReference>
<dbReference type="SUPFAM" id="SSF101386">
    <property type="entry name" value="all-alpha NTP pyrophosphatases"/>
    <property type="match status" value="1"/>
</dbReference>
<evidence type="ECO:0000259" key="1">
    <source>
        <dbReference type="Pfam" id="PF03819"/>
    </source>
</evidence>
<comment type="caution">
    <text evidence="2">The sequence shown here is derived from an EMBL/GenBank/DDBJ whole genome shotgun (WGS) entry which is preliminary data.</text>
</comment>
<feature type="domain" description="NTP pyrophosphohydrolase MazG-like" evidence="1">
    <location>
        <begin position="36"/>
        <end position="108"/>
    </location>
</feature>
<dbReference type="AlphaFoldDB" id="A0A1F6BXM7"/>
<name>A0A1F6BXM7_9BACT</name>
<sequence length="108" mass="12655">MEFSELLSFIKIQSERLKRRYGYDDEEKRVLARTVKLSEEVGELCDAVLSLQKLQRQEKLDEETSEHIAEEVADVLITTLLIAESLRVNIENALFKKIEKINKRFENV</sequence>